<dbReference type="AlphaFoldDB" id="A0A8X6WU19"/>
<accession>A0A8X6WU19</accession>
<comment type="caution">
    <text evidence="1">The sequence shown here is derived from an EMBL/GenBank/DDBJ whole genome shotgun (WGS) entry which is preliminary data.</text>
</comment>
<dbReference type="Proteomes" id="UP000886998">
    <property type="component" value="Unassembled WGS sequence"/>
</dbReference>
<name>A0A8X6WU19_9ARAC</name>
<evidence type="ECO:0000313" key="2">
    <source>
        <dbReference type="Proteomes" id="UP000886998"/>
    </source>
</evidence>
<keyword evidence="2" id="KW-1185">Reference proteome</keyword>
<reference evidence="1" key="1">
    <citation type="submission" date="2020-08" db="EMBL/GenBank/DDBJ databases">
        <title>Multicomponent nature underlies the extraordinary mechanical properties of spider dragline silk.</title>
        <authorList>
            <person name="Kono N."/>
            <person name="Nakamura H."/>
            <person name="Mori M."/>
            <person name="Yoshida Y."/>
            <person name="Ohtoshi R."/>
            <person name="Malay A.D."/>
            <person name="Moran D.A.P."/>
            <person name="Tomita M."/>
            <person name="Numata K."/>
            <person name="Arakawa K."/>
        </authorList>
    </citation>
    <scope>NUCLEOTIDE SEQUENCE</scope>
</reference>
<dbReference type="EMBL" id="BMAV01001603">
    <property type="protein sequence ID" value="GFY39996.1"/>
    <property type="molecule type" value="Genomic_DNA"/>
</dbReference>
<sequence length="106" mass="12350">MNSSYEKSWNASLRGIPLTHLINHLWSQLIKNELLLNFWLSQVANSKDRRCLMRLAHGEIVSWLHRQSQCKSADLRMRNWIFKSPWAKPVVNVIKVLTVNVAELGN</sequence>
<organism evidence="1 2">
    <name type="scientific">Trichonephila inaurata madagascariensis</name>
    <dbReference type="NCBI Taxonomy" id="2747483"/>
    <lineage>
        <taxon>Eukaryota</taxon>
        <taxon>Metazoa</taxon>
        <taxon>Ecdysozoa</taxon>
        <taxon>Arthropoda</taxon>
        <taxon>Chelicerata</taxon>
        <taxon>Arachnida</taxon>
        <taxon>Araneae</taxon>
        <taxon>Araneomorphae</taxon>
        <taxon>Entelegynae</taxon>
        <taxon>Araneoidea</taxon>
        <taxon>Nephilidae</taxon>
        <taxon>Trichonephila</taxon>
        <taxon>Trichonephila inaurata</taxon>
    </lineage>
</organism>
<evidence type="ECO:0000313" key="1">
    <source>
        <dbReference type="EMBL" id="GFY39996.1"/>
    </source>
</evidence>
<protein>
    <submittedName>
        <fullName evidence="1">Uncharacterized protein</fullName>
    </submittedName>
</protein>
<gene>
    <name evidence="1" type="ORF">TNIN_98921</name>
</gene>
<proteinExistence type="predicted"/>